<evidence type="ECO:0000256" key="1">
    <source>
        <dbReference type="ARBA" id="ARBA00023125"/>
    </source>
</evidence>
<dbReference type="Ensembl" id="ENSCMIT00000013739.1">
    <property type="protein sequence ID" value="ENSCMIP00000013442.1"/>
    <property type="gene ID" value="ENSCMIG00000006753.1"/>
</dbReference>
<sequence>MPPRKELSLRERVDLIKNSRGKSHRELAVIYGIGRTQVGSILKRKAEYMTAFEENQRPDRKRVCLNSQYEDIDKLTWKWFQRARGLNMPVSGPMIQEIALIFAASLGKPAFKASNGWLGRFKSRHNIGSAIVSGEKGDVEPAIVGNWKEKLPEITAGYAPKGISNMDESGVVFRALPDGSLSVCDDDCTGGKECLMEEFLQGTSDTEEQDTQEKEQEEQPKTSKTPLTYADALGMLGQVKDFCLDQGLDVWQALADAEGQLQAKAVQVKLAARQTTLDSFFKK</sequence>
<evidence type="ECO:0000313" key="5">
    <source>
        <dbReference type="Ensembl" id="ENSCMIP00000013442.1"/>
    </source>
</evidence>
<dbReference type="Gene3D" id="1.10.10.60">
    <property type="entry name" value="Homeodomain-like"/>
    <property type="match status" value="2"/>
</dbReference>
<dbReference type="GO" id="GO:0003677">
    <property type="term" value="F:DNA binding"/>
    <property type="evidence" value="ECO:0007669"/>
    <property type="project" value="UniProtKB-KW"/>
</dbReference>
<evidence type="ECO:0000256" key="2">
    <source>
        <dbReference type="SAM" id="MobiDB-lite"/>
    </source>
</evidence>
<dbReference type="InterPro" id="IPR006600">
    <property type="entry name" value="HTH_CenpB_DNA-bd_dom"/>
</dbReference>
<accession>V9L3Z9</accession>
<dbReference type="PROSITE" id="PS51253">
    <property type="entry name" value="HTH_CENPB"/>
    <property type="match status" value="1"/>
</dbReference>
<reference evidence="4 6" key="3">
    <citation type="journal article" date="2014" name="Nature">
        <title>Elephant shark genome provides unique insights into gnathostome evolution.</title>
        <authorList>
            <consortium name="International Elephant Shark Genome Sequencing Consortium"/>
            <person name="Venkatesh B."/>
            <person name="Lee A.P."/>
            <person name="Ravi V."/>
            <person name="Maurya A.K."/>
            <person name="Lian M.M."/>
            <person name="Swann J.B."/>
            <person name="Ohta Y."/>
            <person name="Flajnik M.F."/>
            <person name="Sutoh Y."/>
            <person name="Kasahara M."/>
            <person name="Hoon S."/>
            <person name="Gangu V."/>
            <person name="Roy S.W."/>
            <person name="Irimia M."/>
            <person name="Korzh V."/>
            <person name="Kondrychyn I."/>
            <person name="Lim Z.W."/>
            <person name="Tay B.H."/>
            <person name="Tohari S."/>
            <person name="Kong K.W."/>
            <person name="Ho S."/>
            <person name="Lorente-Galdos B."/>
            <person name="Quilez J."/>
            <person name="Marques-Bonet T."/>
            <person name="Raney B.J."/>
            <person name="Ingham P.W."/>
            <person name="Tay A."/>
            <person name="Hillier L.W."/>
            <person name="Minx P."/>
            <person name="Boehm T."/>
            <person name="Wilson R.K."/>
            <person name="Brenner S."/>
            <person name="Warren W.C."/>
        </authorList>
    </citation>
    <scope>NUCLEOTIDE SEQUENCE</scope>
    <source>
        <tissue evidence="4">Spleen</tissue>
    </source>
</reference>
<dbReference type="InterPro" id="IPR009057">
    <property type="entry name" value="Homeodomain-like_sf"/>
</dbReference>
<evidence type="ECO:0000259" key="3">
    <source>
        <dbReference type="PROSITE" id="PS51253"/>
    </source>
</evidence>
<feature type="region of interest" description="Disordered" evidence="2">
    <location>
        <begin position="201"/>
        <end position="225"/>
    </location>
</feature>
<evidence type="ECO:0000313" key="6">
    <source>
        <dbReference type="Proteomes" id="UP000314986"/>
    </source>
</evidence>
<reference evidence="5" key="4">
    <citation type="submission" date="2025-05" db="UniProtKB">
        <authorList>
            <consortium name="Ensembl"/>
        </authorList>
    </citation>
    <scope>IDENTIFICATION</scope>
</reference>
<evidence type="ECO:0000313" key="4">
    <source>
        <dbReference type="EMBL" id="AFP06598.1"/>
    </source>
</evidence>
<dbReference type="Proteomes" id="UP000314986">
    <property type="component" value="Unassembled WGS sequence"/>
</dbReference>
<keyword evidence="1" id="KW-0238">DNA-binding</keyword>
<dbReference type="OrthoDB" id="125347at2759"/>
<dbReference type="GeneTree" id="ENSGT00940000163615"/>
<reference evidence="6" key="2">
    <citation type="journal article" date="2007" name="PLoS Biol.">
        <title>Survey sequencing and comparative analysis of the elephant shark (Callorhinchus milii) genome.</title>
        <authorList>
            <person name="Venkatesh B."/>
            <person name="Kirkness E.F."/>
            <person name="Loh Y.H."/>
            <person name="Halpern A.L."/>
            <person name="Lee A.P."/>
            <person name="Johnson J."/>
            <person name="Dandona N."/>
            <person name="Viswanathan L.D."/>
            <person name="Tay A."/>
            <person name="Venter J.C."/>
            <person name="Strausberg R.L."/>
            <person name="Brenner S."/>
        </authorList>
    </citation>
    <scope>NUCLEOTIDE SEQUENCE [LARGE SCALE GENOMIC DNA]</scope>
</reference>
<dbReference type="GeneID" id="103177750"/>
<reference evidence="6" key="1">
    <citation type="journal article" date="2006" name="Science">
        <title>Ancient noncoding elements conserved in the human genome.</title>
        <authorList>
            <person name="Venkatesh B."/>
            <person name="Kirkness E.F."/>
            <person name="Loh Y.H."/>
            <person name="Halpern A.L."/>
            <person name="Lee A.P."/>
            <person name="Johnson J."/>
            <person name="Dandona N."/>
            <person name="Viswanathan L.D."/>
            <person name="Tay A."/>
            <person name="Venter J.C."/>
            <person name="Strausberg R.L."/>
            <person name="Brenner S."/>
        </authorList>
    </citation>
    <scope>NUCLEOTIDE SEQUENCE [LARGE SCALE GENOMIC DNA]</scope>
</reference>
<dbReference type="PANTHER" id="PTHR19303">
    <property type="entry name" value="TRANSPOSON"/>
    <property type="match status" value="1"/>
</dbReference>
<feature type="compositionally biased region" description="Basic and acidic residues" evidence="2">
    <location>
        <begin position="211"/>
        <end position="221"/>
    </location>
</feature>
<dbReference type="EMBL" id="JW874081">
    <property type="protein sequence ID" value="AFP06598.1"/>
    <property type="molecule type" value="mRNA"/>
</dbReference>
<organism evidence="4">
    <name type="scientific">Callorhinchus milii</name>
    <name type="common">Ghost shark</name>
    <dbReference type="NCBI Taxonomy" id="7868"/>
    <lineage>
        <taxon>Eukaryota</taxon>
        <taxon>Metazoa</taxon>
        <taxon>Chordata</taxon>
        <taxon>Craniata</taxon>
        <taxon>Vertebrata</taxon>
        <taxon>Chondrichthyes</taxon>
        <taxon>Holocephali</taxon>
        <taxon>Chimaeriformes</taxon>
        <taxon>Callorhinchidae</taxon>
        <taxon>Callorhinchus</taxon>
    </lineage>
</organism>
<dbReference type="Pfam" id="PF03221">
    <property type="entry name" value="HTH_Tnp_Tc5"/>
    <property type="match status" value="1"/>
</dbReference>
<dbReference type="InterPro" id="IPR050863">
    <property type="entry name" value="CenT-Element_Derived"/>
</dbReference>
<dbReference type="OMA" id="WCAVITA"/>
<dbReference type="GO" id="GO:0005634">
    <property type="term" value="C:nucleus"/>
    <property type="evidence" value="ECO:0007669"/>
    <property type="project" value="TreeGrafter"/>
</dbReference>
<name>V9L3Z9_CALMI</name>
<dbReference type="AlphaFoldDB" id="V9L3Z9"/>
<dbReference type="SUPFAM" id="SSF46689">
    <property type="entry name" value="Homeodomain-like"/>
    <property type="match status" value="2"/>
</dbReference>
<dbReference type="SMART" id="SM00674">
    <property type="entry name" value="CENPB"/>
    <property type="match status" value="1"/>
</dbReference>
<protein>
    <submittedName>
        <fullName evidence="5">Tigger transposable element-derived protein 4-like</fullName>
    </submittedName>
</protein>
<dbReference type="PANTHER" id="PTHR19303:SF73">
    <property type="entry name" value="PROTEIN PDC2"/>
    <property type="match status" value="1"/>
</dbReference>
<dbReference type="STRING" id="7868.ENSCMIP00000013442"/>
<dbReference type="RefSeq" id="XP_007890259.1">
    <property type="nucleotide sequence ID" value="XM_007892068.2"/>
</dbReference>
<dbReference type="KEGG" id="cmk:103177750"/>
<gene>
    <name evidence="5" type="primary">LOC103177750</name>
</gene>
<keyword evidence="6" id="KW-1185">Reference proteome</keyword>
<feature type="domain" description="HTH CENPB-type" evidence="3">
    <location>
        <begin position="60"/>
        <end position="131"/>
    </location>
</feature>
<proteinExistence type="evidence at transcript level"/>